<dbReference type="CDD" id="cd01831">
    <property type="entry name" value="Endoglucanase_E_like"/>
    <property type="match status" value="1"/>
</dbReference>
<keyword evidence="4" id="KW-1185">Reference proteome</keyword>
<evidence type="ECO:0000313" key="3">
    <source>
        <dbReference type="EMBL" id="GLB51285.1"/>
    </source>
</evidence>
<evidence type="ECO:0000259" key="1">
    <source>
        <dbReference type="Pfam" id="PF13472"/>
    </source>
</evidence>
<dbReference type="InterPro" id="IPR013830">
    <property type="entry name" value="SGNH_hydro"/>
</dbReference>
<reference evidence="3" key="1">
    <citation type="submission" date="2022-07" db="EMBL/GenBank/DDBJ databases">
        <title>Taxonomy of Novel Oxalotrophic and Methylotrophic Bacteria.</title>
        <authorList>
            <person name="Sahin N."/>
            <person name="Tani A."/>
        </authorList>
    </citation>
    <scope>NUCLEOTIDE SEQUENCE</scope>
    <source>
        <strain evidence="3">AM327</strain>
    </source>
</reference>
<dbReference type="InterPro" id="IPR052762">
    <property type="entry name" value="PCW_deacetylase/CE"/>
</dbReference>
<accession>A0A9W6B475</accession>
<evidence type="ECO:0000259" key="2">
    <source>
        <dbReference type="Pfam" id="PF17996"/>
    </source>
</evidence>
<dbReference type="Pfam" id="PF13472">
    <property type="entry name" value="Lipase_GDSL_2"/>
    <property type="match status" value="1"/>
</dbReference>
<sequence length="367" mass="41797">MKPLKGLIYLILVTLFHVNILTAQTKIHKPTNDTFFTYNGRINLENDAVALIGSASSTTFKVKDNSITLHLTTDGTTPYNFVVITVNEENPKRYKILAEQDNEIALKLKRKKSKITIYKATEASIGDVYFTGVDAKKLLPVKSKKYDYKIEFIGNSITCGMDADTREIPCDTENWYDQHNAYFAYGSTLSRALNAKYLLSSVSGIGIYRNWNDENIEEPIMLQVYDNLYLNLEKKKPYDYSFNPDLISICLGTNDLSDGDGIKERLPFNEKKYIANYITLVTKLYEHNPTSKIVLLNSPMVSGEKNDVLVSCLTEVKNHFEKEDRKIYIVLMHGITPKGCSFHPAIEEHQQMANQLLPSFKKILSEK</sequence>
<dbReference type="PANTHER" id="PTHR37834:SF2">
    <property type="entry name" value="ESTERASE, SGNH HYDROLASE-TYPE"/>
    <property type="match status" value="1"/>
</dbReference>
<comment type="caution">
    <text evidence="3">The sequence shown here is derived from an EMBL/GenBank/DDBJ whole genome shotgun (WGS) entry which is preliminary data.</text>
</comment>
<organism evidence="3 4">
    <name type="scientific">Neptunitalea chrysea</name>
    <dbReference type="NCBI Taxonomy" id="1647581"/>
    <lineage>
        <taxon>Bacteria</taxon>
        <taxon>Pseudomonadati</taxon>
        <taxon>Bacteroidota</taxon>
        <taxon>Flavobacteriia</taxon>
        <taxon>Flavobacteriales</taxon>
        <taxon>Flavobacteriaceae</taxon>
        <taxon>Neptunitalea</taxon>
    </lineage>
</organism>
<proteinExistence type="predicted"/>
<dbReference type="SUPFAM" id="SSF52266">
    <property type="entry name" value="SGNH hydrolase"/>
    <property type="match status" value="1"/>
</dbReference>
<dbReference type="GO" id="GO:0052689">
    <property type="term" value="F:carboxylic ester hydrolase activity"/>
    <property type="evidence" value="ECO:0007669"/>
    <property type="project" value="InterPro"/>
</dbReference>
<dbReference type="EMBL" id="BRVP01000002">
    <property type="protein sequence ID" value="GLB51285.1"/>
    <property type="molecule type" value="Genomic_DNA"/>
</dbReference>
<feature type="domain" description="Carbohydrate esterase 2 N-terminal" evidence="2">
    <location>
        <begin position="38"/>
        <end position="139"/>
    </location>
</feature>
<dbReference type="Proteomes" id="UP001143545">
    <property type="component" value="Unassembled WGS sequence"/>
</dbReference>
<gene>
    <name evidence="3" type="ORF">NBRC110019_03240</name>
</gene>
<dbReference type="InterPro" id="IPR040794">
    <property type="entry name" value="CE2_N"/>
</dbReference>
<dbReference type="RefSeq" id="WP_281751667.1">
    <property type="nucleotide sequence ID" value="NZ_BRVP01000002.1"/>
</dbReference>
<dbReference type="PANTHER" id="PTHR37834">
    <property type="entry name" value="GDSL-LIKE LIPASE/ACYLHYDROLASE DOMAIN PROTEIN (AFU_ORTHOLOGUE AFUA_2G00620)"/>
    <property type="match status" value="1"/>
</dbReference>
<dbReference type="Gene3D" id="2.60.120.260">
    <property type="entry name" value="Galactose-binding domain-like"/>
    <property type="match status" value="1"/>
</dbReference>
<evidence type="ECO:0000313" key="4">
    <source>
        <dbReference type="Proteomes" id="UP001143545"/>
    </source>
</evidence>
<feature type="domain" description="SGNH hydrolase-type esterase" evidence="1">
    <location>
        <begin position="152"/>
        <end position="299"/>
    </location>
</feature>
<protein>
    <submittedName>
        <fullName evidence="3">Endoglucanase</fullName>
    </submittedName>
</protein>
<dbReference type="Pfam" id="PF17996">
    <property type="entry name" value="CE2_N"/>
    <property type="match status" value="1"/>
</dbReference>
<dbReference type="InterPro" id="IPR037461">
    <property type="entry name" value="CtCE2-like_dom"/>
</dbReference>
<dbReference type="AlphaFoldDB" id="A0A9W6B475"/>
<name>A0A9W6B475_9FLAO</name>
<dbReference type="InterPro" id="IPR036514">
    <property type="entry name" value="SGNH_hydro_sf"/>
</dbReference>
<dbReference type="Gene3D" id="3.40.50.1110">
    <property type="entry name" value="SGNH hydrolase"/>
    <property type="match status" value="1"/>
</dbReference>